<dbReference type="KEGG" id="hfl:PUV54_16145"/>
<dbReference type="GO" id="GO:0002098">
    <property type="term" value="P:tRNA wobble uridine modification"/>
    <property type="evidence" value="ECO:0007669"/>
    <property type="project" value="InterPro"/>
</dbReference>
<accession>A0AAF0CFV4</accession>
<reference evidence="3" key="1">
    <citation type="submission" date="2023-02" db="EMBL/GenBank/DDBJ databases">
        <title>Genome sequence of Hyphococcus flavus.</title>
        <authorList>
            <person name="Rong J.-C."/>
            <person name="Zhao Q."/>
            <person name="Yi M."/>
            <person name="Wu J.-Y."/>
        </authorList>
    </citation>
    <scope>NUCLEOTIDE SEQUENCE</scope>
    <source>
        <strain evidence="3">MCCC 1K03223</strain>
    </source>
</reference>
<dbReference type="NCBIfam" id="NF008750">
    <property type="entry name" value="PRK11784.1-2"/>
    <property type="match status" value="1"/>
</dbReference>
<dbReference type="InterPro" id="IPR036873">
    <property type="entry name" value="Rhodanese-like_dom_sf"/>
</dbReference>
<dbReference type="PANTHER" id="PTHR30401">
    <property type="entry name" value="TRNA 2-SELENOURIDINE SYNTHASE"/>
    <property type="match status" value="1"/>
</dbReference>
<keyword evidence="3" id="KW-0808">Transferase</keyword>
<dbReference type="GO" id="GO:0043828">
    <property type="term" value="F:tRNA 2-selenouridine synthase activity"/>
    <property type="evidence" value="ECO:0007669"/>
    <property type="project" value="InterPro"/>
</dbReference>
<dbReference type="InterPro" id="IPR001763">
    <property type="entry name" value="Rhodanese-like_dom"/>
</dbReference>
<dbReference type="SMART" id="SM00450">
    <property type="entry name" value="RHOD"/>
    <property type="match status" value="1"/>
</dbReference>
<evidence type="ECO:0000313" key="3">
    <source>
        <dbReference type="EMBL" id="WDI31483.1"/>
    </source>
</evidence>
<dbReference type="NCBIfam" id="NF008752">
    <property type="entry name" value="PRK11784.1-4"/>
    <property type="match status" value="1"/>
</dbReference>
<dbReference type="InterPro" id="IPR058840">
    <property type="entry name" value="AAA_SelU"/>
</dbReference>
<dbReference type="Proteomes" id="UP001214043">
    <property type="component" value="Chromosome"/>
</dbReference>
<organism evidence="3 4">
    <name type="scientific">Hyphococcus flavus</name>
    <dbReference type="NCBI Taxonomy" id="1866326"/>
    <lineage>
        <taxon>Bacteria</taxon>
        <taxon>Pseudomonadati</taxon>
        <taxon>Pseudomonadota</taxon>
        <taxon>Alphaproteobacteria</taxon>
        <taxon>Parvularculales</taxon>
        <taxon>Parvularculaceae</taxon>
        <taxon>Hyphococcus</taxon>
    </lineage>
</organism>
<protein>
    <submittedName>
        <fullName evidence="3">tRNA 2-selenouridine(34) synthase MnmH</fullName>
        <ecNumber evidence="3">2.5.1.-</ecNumber>
    </submittedName>
</protein>
<evidence type="ECO:0000313" key="4">
    <source>
        <dbReference type="Proteomes" id="UP001214043"/>
    </source>
</evidence>
<feature type="domain" description="Rhodanese" evidence="2">
    <location>
        <begin position="20"/>
        <end position="136"/>
    </location>
</feature>
<evidence type="ECO:0000256" key="1">
    <source>
        <dbReference type="ARBA" id="ARBA00023266"/>
    </source>
</evidence>
<dbReference type="SUPFAM" id="SSF52821">
    <property type="entry name" value="Rhodanese/Cell cycle control phosphatase"/>
    <property type="match status" value="1"/>
</dbReference>
<sequence>MNIEEIADTGRTTLARFDAIIDVRSPDEFAADHLPAAINLPVLSNQERAEIGAIYKQDSPFRARRLGAAYVARNVAHHLQTALANKPNNFLPLIYCWRGGMRSNAMATILSQVGWRTAVLKGGYKTWRRSVFAALRDDGAPLNIVLLDGQTGTAKSEILRRVASLGVQTIDLEGLANHRGSVFGGFGDDTQPSQKLFESRLWTQLQGLDLSRPILLEAESNRIGQCEVPRRLWSAMRVAPSLALSASPAARAKFLLTAYADITQNETTIMAAISRLAPFHARGRIAEWRELAETRDHQILAKALMRDHYDPLYDRSRNNRGNNEAKAHFHIQDFDDATLDAVAKDVASALTQF</sequence>
<dbReference type="Pfam" id="PF26341">
    <property type="entry name" value="AAA_SelU"/>
    <property type="match status" value="1"/>
</dbReference>
<dbReference type="NCBIfam" id="TIGR03167">
    <property type="entry name" value="tRNA_sel_U_synt"/>
    <property type="match status" value="1"/>
</dbReference>
<gene>
    <name evidence="3" type="primary">mnmH</name>
    <name evidence="3" type="ORF">PUV54_16145</name>
</gene>
<name>A0AAF0CFV4_9PROT</name>
<dbReference type="PANTHER" id="PTHR30401:SF0">
    <property type="entry name" value="TRNA 2-SELENOURIDINE SYNTHASE"/>
    <property type="match status" value="1"/>
</dbReference>
<keyword evidence="1" id="KW-0711">Selenium</keyword>
<proteinExistence type="predicted"/>
<dbReference type="Gene3D" id="3.40.250.10">
    <property type="entry name" value="Rhodanese-like domain"/>
    <property type="match status" value="1"/>
</dbReference>
<dbReference type="EC" id="2.5.1.-" evidence="3"/>
<dbReference type="InterPro" id="IPR017582">
    <property type="entry name" value="SelU"/>
</dbReference>
<evidence type="ECO:0000259" key="2">
    <source>
        <dbReference type="PROSITE" id="PS50206"/>
    </source>
</evidence>
<dbReference type="Pfam" id="PF00581">
    <property type="entry name" value="Rhodanese"/>
    <property type="match status" value="1"/>
</dbReference>
<keyword evidence="4" id="KW-1185">Reference proteome</keyword>
<dbReference type="EMBL" id="CP118166">
    <property type="protein sequence ID" value="WDI31483.1"/>
    <property type="molecule type" value="Genomic_DNA"/>
</dbReference>
<dbReference type="PROSITE" id="PS50206">
    <property type="entry name" value="RHODANESE_3"/>
    <property type="match status" value="1"/>
</dbReference>
<dbReference type="AlphaFoldDB" id="A0AAF0CFV4"/>
<dbReference type="RefSeq" id="WP_274493371.1">
    <property type="nucleotide sequence ID" value="NZ_CP118166.1"/>
</dbReference>